<proteinExistence type="predicted"/>
<dbReference type="Proteomes" id="UP000184185">
    <property type="component" value="Unassembled WGS sequence"/>
</dbReference>
<evidence type="ECO:0000256" key="1">
    <source>
        <dbReference type="SAM" id="Phobius"/>
    </source>
</evidence>
<protein>
    <recommendedName>
        <fullName evidence="4">O-antigen ligase like membrane protein</fullName>
    </recommendedName>
</protein>
<keyword evidence="1" id="KW-0812">Transmembrane</keyword>
<dbReference type="GO" id="GO:0016020">
    <property type="term" value="C:membrane"/>
    <property type="evidence" value="ECO:0007669"/>
    <property type="project" value="UniProtKB-SubCell"/>
</dbReference>
<gene>
    <name evidence="2" type="ORF">SAMN02745725_02194</name>
</gene>
<reference evidence="2 3" key="1">
    <citation type="submission" date="2016-11" db="EMBL/GenBank/DDBJ databases">
        <authorList>
            <person name="Jaros S."/>
            <person name="Januszkiewicz K."/>
            <person name="Wedrychowicz H."/>
        </authorList>
    </citation>
    <scope>NUCLEOTIDE SEQUENCE [LARGE SCALE GENOMIC DNA]</scope>
    <source>
        <strain evidence="2 3">DSM 14809</strain>
    </source>
</reference>
<keyword evidence="1" id="KW-0472">Membrane</keyword>
<name>A0A1M6I345_PSEXY</name>
<feature type="transmembrane region" description="Helical" evidence="1">
    <location>
        <begin position="149"/>
        <end position="169"/>
    </location>
</feature>
<sequence length="389" mass="44655">MYSIKKYIPISFTYIAIVATIFACLVKTQFFDFTRVRNACILVVAVFVILNLKKIKKEYFGIETVFFLIHIGWSIYASYLNVGGVVTTNPFLSSLAYSVLLTECYLFFAIMAGEGLMNKYIDLLFKYLFGIMVVNDLLILARITNSTYYLVGIKFDVTYLHIMVLALFYYKYMMTEDIDRITWVKYIVLIAESVLIAKVVDCATGLVGAVLLVVMLFVHRNKNYIMNKRLLILLVAIACMLFPFWYNLILSNHYVTYFVEGILHKKITLTGRTYIYEIALVLLGDGWMTGYGIGTNYEICMRAGFVNIQNGFLKVFMDTGIIGGLSLLALVFLVFGRTRNSRKETIIFASYIFVFIILSSIEITIGNTFMFWLLFLFVYGRAVRNTNKK</sequence>
<accession>A0A1M6I345</accession>
<feature type="transmembrane region" description="Helical" evidence="1">
    <location>
        <begin position="59"/>
        <end position="79"/>
    </location>
</feature>
<feature type="transmembrane region" description="Helical" evidence="1">
    <location>
        <begin position="36"/>
        <end position="52"/>
    </location>
</feature>
<feature type="transmembrane region" description="Helical" evidence="1">
    <location>
        <begin position="348"/>
        <end position="379"/>
    </location>
</feature>
<feature type="transmembrane region" description="Helical" evidence="1">
    <location>
        <begin position="315"/>
        <end position="336"/>
    </location>
</feature>
<keyword evidence="1" id="KW-1133">Transmembrane helix</keyword>
<feature type="transmembrane region" description="Helical" evidence="1">
    <location>
        <begin position="203"/>
        <end position="218"/>
    </location>
</feature>
<feature type="transmembrane region" description="Helical" evidence="1">
    <location>
        <begin position="91"/>
        <end position="112"/>
    </location>
</feature>
<feature type="transmembrane region" description="Helical" evidence="1">
    <location>
        <begin position="274"/>
        <end position="294"/>
    </location>
</feature>
<feature type="transmembrane region" description="Helical" evidence="1">
    <location>
        <begin position="12"/>
        <end position="30"/>
    </location>
</feature>
<evidence type="ECO:0000313" key="2">
    <source>
        <dbReference type="EMBL" id="SHJ28724.1"/>
    </source>
</evidence>
<evidence type="ECO:0008006" key="4">
    <source>
        <dbReference type="Google" id="ProtNLM"/>
    </source>
</evidence>
<organism evidence="2 3">
    <name type="scientific">Pseudobutyrivibrio xylanivorans DSM 14809</name>
    <dbReference type="NCBI Taxonomy" id="1123012"/>
    <lineage>
        <taxon>Bacteria</taxon>
        <taxon>Bacillati</taxon>
        <taxon>Bacillota</taxon>
        <taxon>Clostridia</taxon>
        <taxon>Lachnospirales</taxon>
        <taxon>Lachnospiraceae</taxon>
        <taxon>Pseudobutyrivibrio</taxon>
    </lineage>
</organism>
<evidence type="ECO:0000313" key="3">
    <source>
        <dbReference type="Proteomes" id="UP000184185"/>
    </source>
</evidence>
<feature type="transmembrane region" description="Helical" evidence="1">
    <location>
        <begin position="230"/>
        <end position="254"/>
    </location>
</feature>
<feature type="transmembrane region" description="Helical" evidence="1">
    <location>
        <begin position="124"/>
        <end position="143"/>
    </location>
</feature>
<dbReference type="EMBL" id="FQYQ01000015">
    <property type="protein sequence ID" value="SHJ28724.1"/>
    <property type="molecule type" value="Genomic_DNA"/>
</dbReference>
<dbReference type="PROSITE" id="PS51257">
    <property type="entry name" value="PROKAR_LIPOPROTEIN"/>
    <property type="match status" value="1"/>
</dbReference>
<dbReference type="AlphaFoldDB" id="A0A1M6I345"/>
<keyword evidence="3" id="KW-1185">Reference proteome</keyword>